<dbReference type="EMBL" id="LXWW01000095">
    <property type="protein sequence ID" value="OAO16208.1"/>
    <property type="molecule type" value="Genomic_DNA"/>
</dbReference>
<reference evidence="3 4" key="1">
    <citation type="submission" date="2016-05" db="EMBL/GenBank/DDBJ databases">
        <title>Nuclear genome of Blastocystis sp. subtype 1 NandII.</title>
        <authorList>
            <person name="Gentekaki E."/>
            <person name="Curtis B."/>
            <person name="Stairs C."/>
            <person name="Eme L."/>
            <person name="Herman E."/>
            <person name="Klimes V."/>
            <person name="Arias M.C."/>
            <person name="Elias M."/>
            <person name="Hilliou F."/>
            <person name="Klute M."/>
            <person name="Malik S.-B."/>
            <person name="Pightling A."/>
            <person name="Rachubinski R."/>
            <person name="Salas D."/>
            <person name="Schlacht A."/>
            <person name="Suga H."/>
            <person name="Archibald J."/>
            <person name="Ball S.G."/>
            <person name="Clark G."/>
            <person name="Dacks J."/>
            <person name="Van Der Giezen M."/>
            <person name="Tsaousis A."/>
            <person name="Roger A."/>
        </authorList>
    </citation>
    <scope>NUCLEOTIDE SEQUENCE [LARGE SCALE GENOMIC DNA]</scope>
    <source>
        <strain evidence="4">ATCC 50177 / NandII</strain>
    </source>
</reference>
<feature type="region of interest" description="Disordered" evidence="2">
    <location>
        <begin position="377"/>
        <end position="457"/>
    </location>
</feature>
<keyword evidence="4" id="KW-1185">Reference proteome</keyword>
<name>A0A196SGR1_BLAHN</name>
<feature type="coiled-coil region" evidence="1">
    <location>
        <begin position="228"/>
        <end position="360"/>
    </location>
</feature>
<gene>
    <name evidence="3" type="ORF">AV274_2071</name>
</gene>
<evidence type="ECO:0000256" key="2">
    <source>
        <dbReference type="SAM" id="MobiDB-lite"/>
    </source>
</evidence>
<dbReference type="AlphaFoldDB" id="A0A196SGR1"/>
<organism evidence="3 4">
    <name type="scientific">Blastocystis sp. subtype 1 (strain ATCC 50177 / NandII)</name>
    <dbReference type="NCBI Taxonomy" id="478820"/>
    <lineage>
        <taxon>Eukaryota</taxon>
        <taxon>Sar</taxon>
        <taxon>Stramenopiles</taxon>
        <taxon>Bigyra</taxon>
        <taxon>Opalozoa</taxon>
        <taxon>Opalinata</taxon>
        <taxon>Blastocystidae</taxon>
        <taxon>Blastocystis</taxon>
    </lineage>
</organism>
<proteinExistence type="predicted"/>
<evidence type="ECO:0000313" key="3">
    <source>
        <dbReference type="EMBL" id="OAO16208.1"/>
    </source>
</evidence>
<keyword evidence="1" id="KW-0175">Coiled coil</keyword>
<dbReference type="Proteomes" id="UP000078348">
    <property type="component" value="Unassembled WGS sequence"/>
</dbReference>
<evidence type="ECO:0000256" key="1">
    <source>
        <dbReference type="SAM" id="Coils"/>
    </source>
</evidence>
<accession>A0A196SGR1</accession>
<evidence type="ECO:0000313" key="4">
    <source>
        <dbReference type="Proteomes" id="UP000078348"/>
    </source>
</evidence>
<feature type="coiled-coil region" evidence="1">
    <location>
        <begin position="64"/>
        <end position="157"/>
    </location>
</feature>
<comment type="caution">
    <text evidence="3">The sequence shown here is derived from an EMBL/GenBank/DDBJ whole genome shotgun (WGS) entry which is preliminary data.</text>
</comment>
<protein>
    <submittedName>
        <fullName evidence="3">Uncharacterized protein</fullName>
    </submittedName>
</protein>
<dbReference type="OrthoDB" id="10613904at2759"/>
<sequence length="483" mass="55631">MDDYSSTLQILRNNGYTEDVDARSMPLIAHMLSDIQRQRIEILTHNASKTDNEERAKYLGNELKEAARRRNQAGMKENTDLRKENERLQRELAEKSNRLQSITRDFEQSRRDYTALKASLQSQKDERLQIVNIQAINRSLQSELQDLRASSAKSRQNEETLSFKLAECQHNLDLANDSLRVEQTKNLSQRDEVSRLSTLLQIQKDSTRSLEASLKQEKALTYQLQLRGEAYERTVSDLEQRLRTERAKGEALQKQAKEAQDREQATYKELEEKKRAYDALLVEQMSARGVKERLETENKSQKEELTRLRITQEELDKKVRELQVEETERLRSNGKMQSELEEKKKCLREMEQMLNTERTRSLVEVSQLRELLMKQKKNSRMMEATDAKQEANPLETPQSNHRRDGSFPSIDATPIKVVPSPFSDMRTTTPKSDPVSATPKSDPVSAEKPNATVDTSSTSLSNIITNLSNVMSELEQQLGTKGK</sequence>